<feature type="transmembrane region" description="Helical" evidence="1">
    <location>
        <begin position="6"/>
        <end position="23"/>
    </location>
</feature>
<comment type="caution">
    <text evidence="2">The sequence shown here is derived from an EMBL/GenBank/DDBJ whole genome shotgun (WGS) entry which is preliminary data.</text>
</comment>
<organism evidence="2 3">
    <name type="scientific">Bacillus badius</name>
    <dbReference type="NCBI Taxonomy" id="1455"/>
    <lineage>
        <taxon>Bacteria</taxon>
        <taxon>Bacillati</taxon>
        <taxon>Bacillota</taxon>
        <taxon>Bacilli</taxon>
        <taxon>Bacillales</taxon>
        <taxon>Bacillaceae</taxon>
        <taxon>Pseudobacillus</taxon>
    </lineage>
</organism>
<keyword evidence="1" id="KW-0472">Membrane</keyword>
<keyword evidence="3" id="KW-1185">Reference proteome</keyword>
<evidence type="ECO:0000256" key="1">
    <source>
        <dbReference type="SAM" id="Phobius"/>
    </source>
</evidence>
<dbReference type="Proteomes" id="UP000031982">
    <property type="component" value="Unassembled WGS sequence"/>
</dbReference>
<reference evidence="2 3" key="1">
    <citation type="submission" date="2015-01" db="EMBL/GenBank/DDBJ databases">
        <title>Genome Assembly of Bacillus badius MTCC 1458.</title>
        <authorList>
            <person name="Verma A."/>
            <person name="Khatri I."/>
            <person name="Mual P."/>
            <person name="Subramanian S."/>
            <person name="Krishnamurthi S."/>
        </authorList>
    </citation>
    <scope>NUCLEOTIDE SEQUENCE [LARGE SCALE GENOMIC DNA]</scope>
    <source>
        <strain evidence="2 3">MTCC 1458</strain>
    </source>
</reference>
<evidence type="ECO:0000313" key="2">
    <source>
        <dbReference type="EMBL" id="KIL80157.1"/>
    </source>
</evidence>
<evidence type="ECO:0000313" key="3">
    <source>
        <dbReference type="Proteomes" id="UP000031982"/>
    </source>
</evidence>
<gene>
    <name evidence="2" type="ORF">SD77_0005</name>
</gene>
<name>A0ABR5AZM2_BACBA</name>
<dbReference type="EMBL" id="JXLP01000001">
    <property type="protein sequence ID" value="KIL80157.1"/>
    <property type="molecule type" value="Genomic_DNA"/>
</dbReference>
<keyword evidence="1" id="KW-0812">Transmembrane</keyword>
<accession>A0ABR5AZM2</accession>
<keyword evidence="1" id="KW-1133">Transmembrane helix</keyword>
<sequence>MAYFKIYFVFIAICYIFIFNLFLEKNFPHLSYNNPYVKDKKAISLLNKTL</sequence>
<protein>
    <submittedName>
        <fullName evidence="2">Uncharacterized protein</fullName>
    </submittedName>
</protein>
<proteinExistence type="predicted"/>